<evidence type="ECO:0000313" key="2">
    <source>
        <dbReference type="EMBL" id="MED6178301.1"/>
    </source>
</evidence>
<dbReference type="EMBL" id="JASCZI010155178">
    <property type="protein sequence ID" value="MED6178301.1"/>
    <property type="molecule type" value="Genomic_DNA"/>
</dbReference>
<protein>
    <submittedName>
        <fullName evidence="2">Uncharacterized protein</fullName>
    </submittedName>
</protein>
<feature type="region of interest" description="Disordered" evidence="1">
    <location>
        <begin position="1"/>
        <end position="43"/>
    </location>
</feature>
<proteinExistence type="predicted"/>
<accession>A0ABU6W0P7</accession>
<name>A0ABU6W0P7_9FABA</name>
<dbReference type="Proteomes" id="UP001341840">
    <property type="component" value="Unassembled WGS sequence"/>
</dbReference>
<sequence length="105" mass="12069">DHHRRPAASDRRTHTAPPLSPPPTTRNNHRLPASTTTSVGLQHRHTRCLHSFSRSHEPPTYLEQFGISSRRHRRRSRAVVSSSLTSPRRRCLKARNNLSLPCRLQ</sequence>
<feature type="non-terminal residue" evidence="2">
    <location>
        <position position="1"/>
    </location>
</feature>
<evidence type="ECO:0000256" key="1">
    <source>
        <dbReference type="SAM" id="MobiDB-lite"/>
    </source>
</evidence>
<keyword evidence="3" id="KW-1185">Reference proteome</keyword>
<feature type="non-terminal residue" evidence="2">
    <location>
        <position position="105"/>
    </location>
</feature>
<gene>
    <name evidence="2" type="ORF">PIB30_106275</name>
</gene>
<organism evidence="2 3">
    <name type="scientific">Stylosanthes scabra</name>
    <dbReference type="NCBI Taxonomy" id="79078"/>
    <lineage>
        <taxon>Eukaryota</taxon>
        <taxon>Viridiplantae</taxon>
        <taxon>Streptophyta</taxon>
        <taxon>Embryophyta</taxon>
        <taxon>Tracheophyta</taxon>
        <taxon>Spermatophyta</taxon>
        <taxon>Magnoliopsida</taxon>
        <taxon>eudicotyledons</taxon>
        <taxon>Gunneridae</taxon>
        <taxon>Pentapetalae</taxon>
        <taxon>rosids</taxon>
        <taxon>fabids</taxon>
        <taxon>Fabales</taxon>
        <taxon>Fabaceae</taxon>
        <taxon>Papilionoideae</taxon>
        <taxon>50 kb inversion clade</taxon>
        <taxon>dalbergioids sensu lato</taxon>
        <taxon>Dalbergieae</taxon>
        <taxon>Pterocarpus clade</taxon>
        <taxon>Stylosanthes</taxon>
    </lineage>
</organism>
<reference evidence="2 3" key="1">
    <citation type="journal article" date="2023" name="Plants (Basel)">
        <title>Bridging the Gap: Combining Genomics and Transcriptomics Approaches to Understand Stylosanthes scabra, an Orphan Legume from the Brazilian Caatinga.</title>
        <authorList>
            <person name="Ferreira-Neto J.R.C."/>
            <person name="da Silva M.D."/>
            <person name="Binneck E."/>
            <person name="de Melo N.F."/>
            <person name="da Silva R.H."/>
            <person name="de Melo A.L.T.M."/>
            <person name="Pandolfi V."/>
            <person name="Bustamante F.O."/>
            <person name="Brasileiro-Vidal A.C."/>
            <person name="Benko-Iseppon A.M."/>
        </authorList>
    </citation>
    <scope>NUCLEOTIDE SEQUENCE [LARGE SCALE GENOMIC DNA]</scope>
    <source>
        <tissue evidence="2">Leaves</tissue>
    </source>
</reference>
<comment type="caution">
    <text evidence="2">The sequence shown here is derived from an EMBL/GenBank/DDBJ whole genome shotgun (WGS) entry which is preliminary data.</text>
</comment>
<evidence type="ECO:0000313" key="3">
    <source>
        <dbReference type="Proteomes" id="UP001341840"/>
    </source>
</evidence>